<sequence>MADDTMHFTRDLTGMKRVQMYTYTDNGGAQMTNSNGKVRLAPGPADQQLGFAVRLGLSAPQRELVLSLDILFAVLLPCSDLPSHNIQEMMRRGNARFLENVIYFAALRELKGFSQIA</sequence>
<dbReference type="AlphaFoldDB" id="A0A5M9ME75"/>
<evidence type="ECO:0000313" key="1">
    <source>
        <dbReference type="EMBL" id="KAA8642809.1"/>
    </source>
</evidence>
<dbReference type="Proteomes" id="UP000324241">
    <property type="component" value="Unassembled WGS sequence"/>
</dbReference>
<evidence type="ECO:0000313" key="2">
    <source>
        <dbReference type="Proteomes" id="UP000324241"/>
    </source>
</evidence>
<name>A0A5M9ME75_9EURO</name>
<dbReference type="RefSeq" id="XP_033422171.1">
    <property type="nucleotide sequence ID" value="XM_033574153.1"/>
</dbReference>
<gene>
    <name evidence="1" type="ORF">ATNIH1004_009561</name>
</gene>
<accession>A0A5M9ME75</accession>
<proteinExistence type="predicted"/>
<reference evidence="1 2" key="1">
    <citation type="submission" date="2019-08" db="EMBL/GenBank/DDBJ databases">
        <title>The genome sequence of a newly discovered highly antifungal drug resistant Aspergillus species, Aspergillus tanneri NIH 1004.</title>
        <authorList>
            <person name="Mounaud S."/>
            <person name="Singh I."/>
            <person name="Joardar V."/>
            <person name="Pakala S."/>
            <person name="Pakala S."/>
            <person name="Venepally P."/>
            <person name="Chung J.K."/>
            <person name="Losada L."/>
            <person name="Nierman W.C."/>
        </authorList>
    </citation>
    <scope>NUCLEOTIDE SEQUENCE [LARGE SCALE GENOMIC DNA]</scope>
    <source>
        <strain evidence="1 2">NIH1004</strain>
    </source>
</reference>
<dbReference type="GeneID" id="54332263"/>
<comment type="caution">
    <text evidence="1">The sequence shown here is derived from an EMBL/GenBank/DDBJ whole genome shotgun (WGS) entry which is preliminary data.</text>
</comment>
<organism evidence="1 2">
    <name type="scientific">Aspergillus tanneri</name>
    <dbReference type="NCBI Taxonomy" id="1220188"/>
    <lineage>
        <taxon>Eukaryota</taxon>
        <taxon>Fungi</taxon>
        <taxon>Dikarya</taxon>
        <taxon>Ascomycota</taxon>
        <taxon>Pezizomycotina</taxon>
        <taxon>Eurotiomycetes</taxon>
        <taxon>Eurotiomycetidae</taxon>
        <taxon>Eurotiales</taxon>
        <taxon>Aspergillaceae</taxon>
        <taxon>Aspergillus</taxon>
        <taxon>Aspergillus subgen. Circumdati</taxon>
    </lineage>
</organism>
<protein>
    <submittedName>
        <fullName evidence="1">Uncharacterized protein</fullName>
    </submittedName>
</protein>
<dbReference type="EMBL" id="QUQM01000005">
    <property type="protein sequence ID" value="KAA8642809.1"/>
    <property type="molecule type" value="Genomic_DNA"/>
</dbReference>